<name>A0A8H7XLJ9_PSICU</name>
<comment type="caution">
    <text evidence="3">The sequence shown here is derived from an EMBL/GenBank/DDBJ whole genome shotgun (WGS) entry which is preliminary data.</text>
</comment>
<dbReference type="AlphaFoldDB" id="A0A8H7XLJ9"/>
<evidence type="ECO:0000256" key="2">
    <source>
        <dbReference type="SAM" id="MobiDB-lite"/>
    </source>
</evidence>
<feature type="compositionally biased region" description="Low complexity" evidence="2">
    <location>
        <begin position="94"/>
        <end position="107"/>
    </location>
</feature>
<sequence>MEPSLKAETSNGNLAGNVIETTNFSLKQSHNEQGNILSLQVTKEHTHSVESPSHYNANIINARRELTGHTCEQQETRTGNDDDIYIEDEELQYPQSPSSSSKDTPSSPVAPFPHCSRTDQHVDFDRIQQQVQQPPIQHLPPRSQAYSYAYLQSTAQLDARVHDNDQESLSDPLSCPAAASPSHKIEVSPIPSKSDIGVQVSEFQLGIPSTTLEQKITRLLEEAAAERREMVSSIRRLEKRIETLQNDTGRVHTCSCSVMKPQTCKRKRADEDLEVVIGH</sequence>
<proteinExistence type="predicted"/>
<feature type="coiled-coil region" evidence="1">
    <location>
        <begin position="209"/>
        <end position="247"/>
    </location>
</feature>
<reference evidence="3" key="1">
    <citation type="submission" date="2021-02" db="EMBL/GenBank/DDBJ databases">
        <title>Psilocybe cubensis genome.</title>
        <authorList>
            <person name="Mckernan K.J."/>
            <person name="Crawford S."/>
            <person name="Trippe A."/>
            <person name="Kane L.T."/>
            <person name="Mclaughlin S."/>
        </authorList>
    </citation>
    <scope>NUCLEOTIDE SEQUENCE [LARGE SCALE GENOMIC DNA]</scope>
    <source>
        <strain evidence="3">MGC-MH-2018</strain>
    </source>
</reference>
<feature type="region of interest" description="Disordered" evidence="2">
    <location>
        <begin position="163"/>
        <end position="190"/>
    </location>
</feature>
<organism evidence="3">
    <name type="scientific">Psilocybe cubensis</name>
    <name type="common">Psychedelic mushroom</name>
    <name type="synonym">Stropharia cubensis</name>
    <dbReference type="NCBI Taxonomy" id="181762"/>
    <lineage>
        <taxon>Eukaryota</taxon>
        <taxon>Fungi</taxon>
        <taxon>Dikarya</taxon>
        <taxon>Basidiomycota</taxon>
        <taxon>Agaricomycotina</taxon>
        <taxon>Agaricomycetes</taxon>
        <taxon>Agaricomycetidae</taxon>
        <taxon>Agaricales</taxon>
        <taxon>Agaricineae</taxon>
        <taxon>Strophariaceae</taxon>
        <taxon>Psilocybe</taxon>
    </lineage>
</organism>
<dbReference type="EMBL" id="JAFIQS010000022">
    <property type="protein sequence ID" value="KAG5161994.1"/>
    <property type="molecule type" value="Genomic_DNA"/>
</dbReference>
<evidence type="ECO:0000256" key="1">
    <source>
        <dbReference type="SAM" id="Coils"/>
    </source>
</evidence>
<feature type="region of interest" description="Disordered" evidence="2">
    <location>
        <begin position="92"/>
        <end position="117"/>
    </location>
</feature>
<gene>
    <name evidence="3" type="ORF">JR316_013128</name>
</gene>
<evidence type="ECO:0000313" key="3">
    <source>
        <dbReference type="EMBL" id="KAG5161994.1"/>
    </source>
</evidence>
<accession>A0A8H7XLJ9</accession>
<protein>
    <submittedName>
        <fullName evidence="3">Uncharacterized protein</fullName>
    </submittedName>
</protein>
<keyword evidence="1" id="KW-0175">Coiled coil</keyword>